<reference evidence="5 6" key="1">
    <citation type="submission" date="2017-06" db="EMBL/GenBank/DDBJ databases">
        <authorList>
            <person name="Kim H.J."/>
            <person name="Triplett B.A."/>
        </authorList>
    </citation>
    <scope>NUCLEOTIDE SEQUENCE [LARGE SCALE GENOMIC DNA]</scope>
    <source>
        <strain evidence="5 6">DSM 18704</strain>
    </source>
</reference>
<dbReference type="Proteomes" id="UP000198356">
    <property type="component" value="Unassembled WGS sequence"/>
</dbReference>
<evidence type="ECO:0000256" key="2">
    <source>
        <dbReference type="ARBA" id="ARBA00023295"/>
    </source>
</evidence>
<dbReference type="Gene3D" id="2.60.220.20">
    <property type="entry name" value="putative beta-Galactosidase from caulobacter crescentus"/>
    <property type="match status" value="1"/>
</dbReference>
<name>A0A239M1L3_9BACT</name>
<organism evidence="5 6">
    <name type="scientific">Granulicella rosea</name>
    <dbReference type="NCBI Taxonomy" id="474952"/>
    <lineage>
        <taxon>Bacteria</taxon>
        <taxon>Pseudomonadati</taxon>
        <taxon>Acidobacteriota</taxon>
        <taxon>Terriglobia</taxon>
        <taxon>Terriglobales</taxon>
        <taxon>Acidobacteriaceae</taxon>
        <taxon>Granulicella</taxon>
    </lineage>
</organism>
<evidence type="ECO:0000256" key="1">
    <source>
        <dbReference type="ARBA" id="ARBA00022801"/>
    </source>
</evidence>
<dbReference type="Pfam" id="PF18120">
    <property type="entry name" value="DUF5597"/>
    <property type="match status" value="1"/>
</dbReference>
<evidence type="ECO:0000313" key="5">
    <source>
        <dbReference type="EMBL" id="SNT36571.1"/>
    </source>
</evidence>
<feature type="domain" description="Glycoside hydrolase family 42 N-terminal" evidence="3">
    <location>
        <begin position="83"/>
        <end position="215"/>
    </location>
</feature>
<dbReference type="EMBL" id="FZOU01000009">
    <property type="protein sequence ID" value="SNT36571.1"/>
    <property type="molecule type" value="Genomic_DNA"/>
</dbReference>
<dbReference type="InterPro" id="IPR040719">
    <property type="entry name" value="DUF5597"/>
</dbReference>
<dbReference type="AlphaFoldDB" id="A0A239M1L3"/>
<sequence length="563" mass="61733">MNPKITNNPRHPERGEGPLYFALVVAVVCSLLPAALTPARAADIPHIAKTADGGQFILDGKPYLILGGELGNSSAGVAAQADTILPKLAKLHVNTVLMPVAWEQIEPTEGQFDFTILDHWIDVARAEHLHIVPLWFGSWKNAFSNYTPAWVKQDTTRFPRAISADGAELEILSTLGPETLKSDTRAFTRLMQHIQDKDAGQNTVLMVQVENEVGYLGRGRDRSAAANKLFAAPVPTSLMTNLKEHRDTFSPELAAHFNPRGATWKEVFGDAADEVFMAWNYARFIQTVAAAGKQAYALPMYVNCQLPAPSERAGEYPSGAPHPYYLAVYRALAPALDLYSPDIYWPNFEYWVQRYKTPGNPIFVPEARIEAGPVNAFYAYGEAKAFGFSPFGIDSLEPSTDPKTQPAMQQTFEALDNLADMIVPAQAAGKTRGLVLHADSPRPTQTVALGGYLFEATLSRSWPAKTLIADDGAMIVIESAPNEFYISGRGLTVSFFRDPDVDEKTGGIASIEELTHADGKWTTQRRLNGDQTNQGRSLSLAPKDVHTYRVKLYATDSARHGGQ</sequence>
<dbReference type="InterPro" id="IPR013529">
    <property type="entry name" value="Glyco_hydro_42_N"/>
</dbReference>
<evidence type="ECO:0000259" key="3">
    <source>
        <dbReference type="Pfam" id="PF02449"/>
    </source>
</evidence>
<keyword evidence="2" id="KW-0326">Glycosidase</keyword>
<dbReference type="GO" id="GO:0009341">
    <property type="term" value="C:beta-galactosidase complex"/>
    <property type="evidence" value="ECO:0007669"/>
    <property type="project" value="InterPro"/>
</dbReference>
<dbReference type="Pfam" id="PF02449">
    <property type="entry name" value="Glyco_hydro_42"/>
    <property type="match status" value="1"/>
</dbReference>
<proteinExistence type="predicted"/>
<dbReference type="Gene3D" id="3.20.20.80">
    <property type="entry name" value="Glycosidases"/>
    <property type="match status" value="1"/>
</dbReference>
<gene>
    <name evidence="5" type="ORF">SAMN05421770_10945</name>
</gene>
<evidence type="ECO:0000259" key="4">
    <source>
        <dbReference type="Pfam" id="PF18120"/>
    </source>
</evidence>
<dbReference type="SUPFAM" id="SSF51445">
    <property type="entry name" value="(Trans)glycosidases"/>
    <property type="match status" value="1"/>
</dbReference>
<dbReference type="GO" id="GO:0004565">
    <property type="term" value="F:beta-galactosidase activity"/>
    <property type="evidence" value="ECO:0007669"/>
    <property type="project" value="InterPro"/>
</dbReference>
<protein>
    <submittedName>
        <fullName evidence="5">Beta-galactosidase GanA</fullName>
    </submittedName>
</protein>
<evidence type="ECO:0000313" key="6">
    <source>
        <dbReference type="Proteomes" id="UP000198356"/>
    </source>
</evidence>
<dbReference type="GO" id="GO:0005975">
    <property type="term" value="P:carbohydrate metabolic process"/>
    <property type="evidence" value="ECO:0007669"/>
    <property type="project" value="InterPro"/>
</dbReference>
<dbReference type="RefSeq" id="WP_089410029.1">
    <property type="nucleotide sequence ID" value="NZ_FZOU01000009.1"/>
</dbReference>
<keyword evidence="1" id="KW-0378">Hydrolase</keyword>
<feature type="domain" description="DUF5597" evidence="4">
    <location>
        <begin position="409"/>
        <end position="538"/>
    </location>
</feature>
<accession>A0A239M1L3</accession>
<keyword evidence="6" id="KW-1185">Reference proteome</keyword>
<dbReference type="InterPro" id="IPR017853">
    <property type="entry name" value="GH"/>
</dbReference>